<proteinExistence type="predicted"/>
<keyword evidence="2" id="KW-1185">Reference proteome</keyword>
<organism evidence="1 2">
    <name type="scientific">Bremia lactucae</name>
    <name type="common">Lettuce downy mildew</name>
    <dbReference type="NCBI Taxonomy" id="4779"/>
    <lineage>
        <taxon>Eukaryota</taxon>
        <taxon>Sar</taxon>
        <taxon>Stramenopiles</taxon>
        <taxon>Oomycota</taxon>
        <taxon>Peronosporomycetes</taxon>
        <taxon>Peronosporales</taxon>
        <taxon>Peronosporaceae</taxon>
        <taxon>Bremia</taxon>
    </lineage>
</organism>
<sequence length="60" mass="6679">MFIVLAPPPAFRASIPIDDIIRSAPYGGLPYTQRVITLSHVSYIRAQKVRAHFGLLDKEA</sequence>
<dbReference type="GeneID" id="94346768"/>
<dbReference type="AlphaFoldDB" id="A0A976IB80"/>
<reference evidence="1 2" key="1">
    <citation type="journal article" date="2021" name="Genome Biol.">
        <title>AFLAP: assembly-free linkage analysis pipeline using k-mers from genome sequencing data.</title>
        <authorList>
            <person name="Fletcher K."/>
            <person name="Zhang L."/>
            <person name="Gil J."/>
            <person name="Han R."/>
            <person name="Cavanaugh K."/>
            <person name="Michelmore R."/>
        </authorList>
    </citation>
    <scope>NUCLEOTIDE SEQUENCE [LARGE SCALE GENOMIC DNA]</scope>
    <source>
        <strain evidence="1 2">SF5</strain>
    </source>
</reference>
<name>A0A976IB80_BRELC</name>
<accession>A0A976IB80</accession>
<dbReference type="KEGG" id="blac:94346768"/>
<evidence type="ECO:0000313" key="1">
    <source>
        <dbReference type="EMBL" id="TDH65668.1"/>
    </source>
</evidence>
<comment type="caution">
    <text evidence="1">The sequence shown here is derived from an EMBL/GenBank/DDBJ whole genome shotgun (WGS) entry which is preliminary data.</text>
</comment>
<dbReference type="Proteomes" id="UP000294530">
    <property type="component" value="Unassembled WGS sequence"/>
</dbReference>
<gene>
    <name evidence="1" type="ORF">CCR75_003000</name>
</gene>
<protein>
    <submittedName>
        <fullName evidence="1">Uncharacterized protein</fullName>
    </submittedName>
</protein>
<dbReference type="RefSeq" id="XP_067815167.1">
    <property type="nucleotide sequence ID" value="XM_067961097.1"/>
</dbReference>
<dbReference type="EMBL" id="SHOA02000013">
    <property type="protein sequence ID" value="TDH65668.1"/>
    <property type="molecule type" value="Genomic_DNA"/>
</dbReference>
<evidence type="ECO:0000313" key="2">
    <source>
        <dbReference type="Proteomes" id="UP000294530"/>
    </source>
</evidence>